<gene>
    <name evidence="1" type="ORF">OFUS_LOCUS16854</name>
</gene>
<organism evidence="1 2">
    <name type="scientific">Owenia fusiformis</name>
    <name type="common">Polychaete worm</name>
    <dbReference type="NCBI Taxonomy" id="6347"/>
    <lineage>
        <taxon>Eukaryota</taxon>
        <taxon>Metazoa</taxon>
        <taxon>Spiralia</taxon>
        <taxon>Lophotrochozoa</taxon>
        <taxon>Annelida</taxon>
        <taxon>Polychaeta</taxon>
        <taxon>Sedentaria</taxon>
        <taxon>Canalipalpata</taxon>
        <taxon>Sabellida</taxon>
        <taxon>Oweniida</taxon>
        <taxon>Oweniidae</taxon>
        <taxon>Owenia</taxon>
    </lineage>
</organism>
<evidence type="ECO:0000313" key="1">
    <source>
        <dbReference type="EMBL" id="CAH1791809.1"/>
    </source>
</evidence>
<protein>
    <submittedName>
        <fullName evidence="1">Uncharacterized protein</fullName>
    </submittedName>
</protein>
<proteinExistence type="predicted"/>
<sequence>MLNQSAIYHVRPQTNNPWNHDISNGSRPEKVGFEISEFATKLLSLGVRQVVICQLFSRFRLRSTSKLDVKTYNKNASIANTYLYHICQVEDNISFWQHDGFRNAETPNMDYYCDDLVHLSNS</sequence>
<reference evidence="1" key="1">
    <citation type="submission" date="2022-03" db="EMBL/GenBank/DDBJ databases">
        <authorList>
            <person name="Martin C."/>
        </authorList>
    </citation>
    <scope>NUCLEOTIDE SEQUENCE</scope>
</reference>
<dbReference type="EMBL" id="CAIIXF020000008">
    <property type="protein sequence ID" value="CAH1791809.1"/>
    <property type="molecule type" value="Genomic_DNA"/>
</dbReference>
<dbReference type="AlphaFoldDB" id="A0A8S4PFJ3"/>
<dbReference type="Proteomes" id="UP000749559">
    <property type="component" value="Unassembled WGS sequence"/>
</dbReference>
<accession>A0A8S4PFJ3</accession>
<comment type="caution">
    <text evidence="1">The sequence shown here is derived from an EMBL/GenBank/DDBJ whole genome shotgun (WGS) entry which is preliminary data.</text>
</comment>
<keyword evidence="2" id="KW-1185">Reference proteome</keyword>
<evidence type="ECO:0000313" key="2">
    <source>
        <dbReference type="Proteomes" id="UP000749559"/>
    </source>
</evidence>
<name>A0A8S4PFJ3_OWEFU</name>